<evidence type="ECO:0000313" key="3">
    <source>
        <dbReference type="Proteomes" id="UP000019484"/>
    </source>
</evidence>
<name>W9XX52_9EURO</name>
<protein>
    <recommendedName>
        <fullName evidence="1">N-acetyltransferase domain-containing protein</fullName>
    </recommendedName>
</protein>
<dbReference type="Pfam" id="PF13508">
    <property type="entry name" value="Acetyltransf_7"/>
    <property type="match status" value="1"/>
</dbReference>
<accession>W9XX52</accession>
<proteinExistence type="predicted"/>
<dbReference type="CDD" id="cd04301">
    <property type="entry name" value="NAT_SF"/>
    <property type="match status" value="1"/>
</dbReference>
<dbReference type="HOGENOM" id="CLU_2497669_0_0_1"/>
<dbReference type="InterPro" id="IPR016181">
    <property type="entry name" value="Acyl_CoA_acyltransferase"/>
</dbReference>
<dbReference type="InterPro" id="IPR052523">
    <property type="entry name" value="Trichothecene_AcTrans"/>
</dbReference>
<dbReference type="GO" id="GO:0016747">
    <property type="term" value="F:acyltransferase activity, transferring groups other than amino-acyl groups"/>
    <property type="evidence" value="ECO:0007669"/>
    <property type="project" value="InterPro"/>
</dbReference>
<evidence type="ECO:0000259" key="1">
    <source>
        <dbReference type="PROSITE" id="PS51186"/>
    </source>
</evidence>
<organism evidence="2 3">
    <name type="scientific">Capronia coronata CBS 617.96</name>
    <dbReference type="NCBI Taxonomy" id="1182541"/>
    <lineage>
        <taxon>Eukaryota</taxon>
        <taxon>Fungi</taxon>
        <taxon>Dikarya</taxon>
        <taxon>Ascomycota</taxon>
        <taxon>Pezizomycotina</taxon>
        <taxon>Eurotiomycetes</taxon>
        <taxon>Chaetothyriomycetidae</taxon>
        <taxon>Chaetothyriales</taxon>
        <taxon>Herpotrichiellaceae</taxon>
        <taxon>Capronia</taxon>
    </lineage>
</organism>
<dbReference type="STRING" id="1182541.W9XX52"/>
<dbReference type="PROSITE" id="PS51186">
    <property type="entry name" value="GNAT"/>
    <property type="match status" value="1"/>
</dbReference>
<dbReference type="SUPFAM" id="SSF55729">
    <property type="entry name" value="Acyl-CoA N-acyltransferases (Nat)"/>
    <property type="match status" value="1"/>
</dbReference>
<dbReference type="RefSeq" id="XP_007726677.1">
    <property type="nucleotide sequence ID" value="XM_007728487.1"/>
</dbReference>
<dbReference type="InterPro" id="IPR000182">
    <property type="entry name" value="GNAT_dom"/>
</dbReference>
<dbReference type="EMBL" id="AMWN01000007">
    <property type="protein sequence ID" value="EXJ81556.1"/>
    <property type="molecule type" value="Genomic_DNA"/>
</dbReference>
<feature type="domain" description="N-acetyltransferase" evidence="1">
    <location>
        <begin position="1"/>
        <end position="76"/>
    </location>
</feature>
<comment type="caution">
    <text evidence="2">The sequence shown here is derived from an EMBL/GenBank/DDBJ whole genome shotgun (WGS) entry which is preliminary data.</text>
</comment>
<reference evidence="2 3" key="1">
    <citation type="submission" date="2013-03" db="EMBL/GenBank/DDBJ databases">
        <title>The Genome Sequence of Capronia coronata CBS 617.96.</title>
        <authorList>
            <consortium name="The Broad Institute Genomics Platform"/>
            <person name="Cuomo C."/>
            <person name="de Hoog S."/>
            <person name="Gorbushina A."/>
            <person name="Walker B."/>
            <person name="Young S.K."/>
            <person name="Zeng Q."/>
            <person name="Gargeya S."/>
            <person name="Fitzgerald M."/>
            <person name="Haas B."/>
            <person name="Abouelleil A."/>
            <person name="Allen A.W."/>
            <person name="Alvarado L."/>
            <person name="Arachchi H.M."/>
            <person name="Berlin A.M."/>
            <person name="Chapman S.B."/>
            <person name="Gainer-Dewar J."/>
            <person name="Goldberg J."/>
            <person name="Griggs A."/>
            <person name="Gujja S."/>
            <person name="Hansen M."/>
            <person name="Howarth C."/>
            <person name="Imamovic A."/>
            <person name="Ireland A."/>
            <person name="Larimer J."/>
            <person name="McCowan C."/>
            <person name="Murphy C."/>
            <person name="Pearson M."/>
            <person name="Poon T.W."/>
            <person name="Priest M."/>
            <person name="Roberts A."/>
            <person name="Saif S."/>
            <person name="Shea T."/>
            <person name="Sisk P."/>
            <person name="Sykes S."/>
            <person name="Wortman J."/>
            <person name="Nusbaum C."/>
            <person name="Birren B."/>
        </authorList>
    </citation>
    <scope>NUCLEOTIDE SEQUENCE [LARGE SCALE GENOMIC DNA]</scope>
    <source>
        <strain evidence="2 3">CBS 617.96</strain>
    </source>
</reference>
<dbReference type="Gene3D" id="3.40.630.30">
    <property type="match status" value="1"/>
</dbReference>
<dbReference type="OrthoDB" id="2744543at2759"/>
<dbReference type="PANTHER" id="PTHR42791">
    <property type="entry name" value="GNAT FAMILY ACETYLTRANSFERASE"/>
    <property type="match status" value="1"/>
</dbReference>
<evidence type="ECO:0000313" key="2">
    <source>
        <dbReference type="EMBL" id="EXJ81556.1"/>
    </source>
</evidence>
<dbReference type="PANTHER" id="PTHR42791:SF1">
    <property type="entry name" value="N-ACETYLTRANSFERASE DOMAIN-CONTAINING PROTEIN"/>
    <property type="match status" value="1"/>
</dbReference>
<dbReference type="GeneID" id="19162476"/>
<sequence>MPVLHRLIVHPDLQRQGIGQKLLDWGIEKADQESLVAFLFARPAGSRLYERNGWKTIAVLDVEIPDPDIKMAPGLAMLRLPRSKQS</sequence>
<keyword evidence="3" id="KW-1185">Reference proteome</keyword>
<dbReference type="AlphaFoldDB" id="W9XX52"/>
<gene>
    <name evidence="2" type="ORF">A1O1_07620</name>
</gene>
<dbReference type="Proteomes" id="UP000019484">
    <property type="component" value="Unassembled WGS sequence"/>
</dbReference>